<protein>
    <submittedName>
        <fullName evidence="3">Uncharacterized protein</fullName>
    </submittedName>
</protein>
<evidence type="ECO:0000256" key="1">
    <source>
        <dbReference type="SAM" id="MobiDB-lite"/>
    </source>
</evidence>
<dbReference type="EMBL" id="DS231696">
    <property type="protein sequence ID" value="KNA95709.1"/>
    <property type="molecule type" value="Genomic_DNA"/>
</dbReference>
<sequence>MVRRRRKNLLIIKQTSNTFKTTTLHHRLYNQTKHLITQYSLSSITLIMGLIGLAICAIMSATDSKQPRSTGCCGSRKQQAYLVQQPQLIGPNPDYMAINSGRSSCHQRKTERRYQKKMQRAERMQLRAEQRAERDYQRAERRQAGVAMVKSGAKKVGMIGRSSSQNVHETREFHEEPNNGVYELDAMNQQHVEKDAPPAYDDVVRK</sequence>
<dbReference type="KEGG" id="fox:FOXG_01162"/>
<evidence type="ECO:0000313" key="4">
    <source>
        <dbReference type="Proteomes" id="UP000009097"/>
    </source>
</evidence>
<dbReference type="OrthoDB" id="5086622at2759"/>
<reference evidence="3" key="2">
    <citation type="journal article" date="2010" name="Nature">
        <title>Comparative genomics reveals mobile pathogenicity chromosomes in Fusarium.</title>
        <authorList>
            <person name="Ma L.J."/>
            <person name="van der Does H.C."/>
            <person name="Borkovich K.A."/>
            <person name="Coleman J.J."/>
            <person name="Daboussi M.J."/>
            <person name="Di Pietro A."/>
            <person name="Dufresne M."/>
            <person name="Freitag M."/>
            <person name="Grabherr M."/>
            <person name="Henrissat B."/>
            <person name="Houterman P.M."/>
            <person name="Kang S."/>
            <person name="Shim W.B."/>
            <person name="Woloshuk C."/>
            <person name="Xie X."/>
            <person name="Xu J.R."/>
            <person name="Antoniw J."/>
            <person name="Baker S.E."/>
            <person name="Bluhm B.H."/>
            <person name="Breakspear A."/>
            <person name="Brown D.W."/>
            <person name="Butchko R.A."/>
            <person name="Chapman S."/>
            <person name="Coulson R."/>
            <person name="Coutinho P.M."/>
            <person name="Danchin E.G."/>
            <person name="Diener A."/>
            <person name="Gale L.R."/>
            <person name="Gardiner D.M."/>
            <person name="Goff S."/>
            <person name="Hammond-Kosack K.E."/>
            <person name="Hilburn K."/>
            <person name="Hua-Van A."/>
            <person name="Jonkers W."/>
            <person name="Kazan K."/>
            <person name="Kodira C.D."/>
            <person name="Koehrsen M."/>
            <person name="Kumar L."/>
            <person name="Lee Y.H."/>
            <person name="Li L."/>
            <person name="Manners J.M."/>
            <person name="Miranda-Saavedra D."/>
            <person name="Mukherjee M."/>
            <person name="Park G."/>
            <person name="Park J."/>
            <person name="Park S.Y."/>
            <person name="Proctor R.H."/>
            <person name="Regev A."/>
            <person name="Ruiz-Roldan M.C."/>
            <person name="Sain D."/>
            <person name="Sakthikumar S."/>
            <person name="Sykes S."/>
            <person name="Schwartz D.C."/>
            <person name="Turgeon B.G."/>
            <person name="Wapinski I."/>
            <person name="Yoder O."/>
            <person name="Young S."/>
            <person name="Zeng Q."/>
            <person name="Zhou S."/>
            <person name="Galagan J."/>
            <person name="Cuomo C.A."/>
            <person name="Kistler H.C."/>
            <person name="Rep M."/>
        </authorList>
    </citation>
    <scope>NUCLEOTIDE SEQUENCE [LARGE SCALE GENOMIC DNA]</scope>
    <source>
        <strain evidence="3">4287</strain>
    </source>
</reference>
<dbReference type="VEuPathDB" id="FungiDB:FOXG_01162"/>
<gene>
    <name evidence="3" type="ORF">FOXG_01162</name>
</gene>
<keyword evidence="2" id="KW-0812">Transmembrane</keyword>
<dbReference type="AlphaFoldDB" id="A0A0J9U9R9"/>
<keyword evidence="2" id="KW-1133">Transmembrane helix</keyword>
<dbReference type="GeneID" id="28943433"/>
<reference evidence="3" key="1">
    <citation type="submission" date="2007-04" db="EMBL/GenBank/DDBJ databases">
        <authorList>
            <consortium name="The Broad Institute Genome Sequencing Platform"/>
            <person name="Birren B."/>
            <person name="Lander E."/>
            <person name="Galagan J."/>
            <person name="Nusbaum C."/>
            <person name="Devon K."/>
            <person name="Ma L.-J."/>
            <person name="Jaffe D."/>
            <person name="Butler J."/>
            <person name="Alvarez P."/>
            <person name="Gnerre S."/>
            <person name="Grabherr M."/>
            <person name="Kleber M."/>
            <person name="Mauceli E."/>
            <person name="Brockman W."/>
            <person name="MacCallum I.A."/>
            <person name="Young S."/>
            <person name="LaButti K."/>
            <person name="DeCaprio D."/>
            <person name="Crawford M."/>
            <person name="Koehrsen M."/>
            <person name="Engels R."/>
            <person name="Montgomery P."/>
            <person name="Pearson M."/>
            <person name="Howarth C."/>
            <person name="Larson L."/>
            <person name="White J."/>
            <person name="O'Leary S."/>
            <person name="Kodira C."/>
            <person name="Zeng Q."/>
            <person name="Yandava C."/>
            <person name="Alvarado L."/>
            <person name="Kistler C."/>
            <person name="Shim W.-B."/>
            <person name="Kang S."/>
            <person name="Woloshuk C."/>
        </authorList>
    </citation>
    <scope>NUCLEOTIDE SEQUENCE</scope>
    <source>
        <strain evidence="3">4287</strain>
    </source>
</reference>
<accession>A0A0J9U9R9</accession>
<feature type="compositionally biased region" description="Basic and acidic residues" evidence="1">
    <location>
        <begin position="168"/>
        <end position="177"/>
    </location>
</feature>
<evidence type="ECO:0000313" key="3">
    <source>
        <dbReference type="EMBL" id="KNA95709.1"/>
    </source>
</evidence>
<dbReference type="RefSeq" id="XP_018233755.1">
    <property type="nucleotide sequence ID" value="XM_018377953.1"/>
</dbReference>
<name>A0A0J9U9R9_FUSO4</name>
<feature type="transmembrane region" description="Helical" evidence="2">
    <location>
        <begin position="39"/>
        <end position="61"/>
    </location>
</feature>
<proteinExistence type="predicted"/>
<feature type="compositionally biased region" description="Basic and acidic residues" evidence="1">
    <location>
        <begin position="191"/>
        <end position="206"/>
    </location>
</feature>
<organism evidence="3 4">
    <name type="scientific">Fusarium oxysporum f. sp. lycopersici (strain 4287 / CBS 123668 / FGSC 9935 / NRRL 34936)</name>
    <name type="common">Fusarium vascular wilt of tomato</name>
    <dbReference type="NCBI Taxonomy" id="426428"/>
    <lineage>
        <taxon>Eukaryota</taxon>
        <taxon>Fungi</taxon>
        <taxon>Dikarya</taxon>
        <taxon>Ascomycota</taxon>
        <taxon>Pezizomycotina</taxon>
        <taxon>Sordariomycetes</taxon>
        <taxon>Hypocreomycetidae</taxon>
        <taxon>Hypocreales</taxon>
        <taxon>Nectriaceae</taxon>
        <taxon>Fusarium</taxon>
        <taxon>Fusarium oxysporum species complex</taxon>
    </lineage>
</organism>
<keyword evidence="2" id="KW-0472">Membrane</keyword>
<evidence type="ECO:0000256" key="2">
    <source>
        <dbReference type="SAM" id="Phobius"/>
    </source>
</evidence>
<dbReference type="Proteomes" id="UP000009097">
    <property type="component" value="Unassembled WGS sequence"/>
</dbReference>
<feature type="region of interest" description="Disordered" evidence="1">
    <location>
        <begin position="161"/>
        <end position="206"/>
    </location>
</feature>